<name>A0A1I5MZZ5_9SPHN</name>
<feature type="transmembrane region" description="Helical" evidence="1">
    <location>
        <begin position="64"/>
        <end position="84"/>
    </location>
</feature>
<keyword evidence="1" id="KW-0472">Membrane</keyword>
<feature type="transmembrane region" description="Helical" evidence="1">
    <location>
        <begin position="22"/>
        <end position="44"/>
    </location>
</feature>
<feature type="transmembrane region" description="Helical" evidence="1">
    <location>
        <begin position="91"/>
        <end position="112"/>
    </location>
</feature>
<evidence type="ECO:0000256" key="1">
    <source>
        <dbReference type="SAM" id="Phobius"/>
    </source>
</evidence>
<protein>
    <submittedName>
        <fullName evidence="2">Uncharacterized protein</fullName>
    </submittedName>
</protein>
<feature type="transmembrane region" description="Helical" evidence="1">
    <location>
        <begin position="185"/>
        <end position="207"/>
    </location>
</feature>
<dbReference type="Proteomes" id="UP000199331">
    <property type="component" value="Unassembled WGS sequence"/>
</dbReference>
<evidence type="ECO:0000313" key="3">
    <source>
        <dbReference type="Proteomes" id="UP000199331"/>
    </source>
</evidence>
<dbReference type="OrthoDB" id="327431at2"/>
<keyword evidence="1" id="KW-0812">Transmembrane</keyword>
<reference evidence="3" key="1">
    <citation type="submission" date="2016-10" db="EMBL/GenBank/DDBJ databases">
        <authorList>
            <person name="Varghese N."/>
            <person name="Submissions S."/>
        </authorList>
    </citation>
    <scope>NUCLEOTIDE SEQUENCE [LARGE SCALE GENOMIC DNA]</scope>
    <source>
        <strain evidence="3">CGMCC 1.7715</strain>
    </source>
</reference>
<keyword evidence="3" id="KW-1185">Reference proteome</keyword>
<sequence>MFIGHFAPAFAASAITSEAPKLGTLFIAAQLVDWAFMAFFMVGIEQARIEPGITVMNGLDLYHMPYTHSLLGTAVFAVAFAAVVGITLRNAVAATWTAIVVMSHWVLDLLVHRPDLTLAGGEEKMGWGLWNYPWIEIPLELGITLGAFIWFMRATKGPIVPPLILMGFMLVFQAISWFGPQPMEYSIALPLTALFAFGLLTALAYWVGTTRWHRNEVGLGVASPPLW</sequence>
<feature type="transmembrane region" description="Helical" evidence="1">
    <location>
        <begin position="132"/>
        <end position="152"/>
    </location>
</feature>
<feature type="transmembrane region" description="Helical" evidence="1">
    <location>
        <begin position="159"/>
        <end position="179"/>
    </location>
</feature>
<dbReference type="EMBL" id="FOWZ01000002">
    <property type="protein sequence ID" value="SFP14581.1"/>
    <property type="molecule type" value="Genomic_DNA"/>
</dbReference>
<accession>A0A1I5MZZ5</accession>
<dbReference type="AlphaFoldDB" id="A0A1I5MZZ5"/>
<keyword evidence="1" id="KW-1133">Transmembrane helix</keyword>
<dbReference type="RefSeq" id="WP_090479832.1">
    <property type="nucleotide sequence ID" value="NZ_FOWZ01000002.1"/>
</dbReference>
<organism evidence="2 3">
    <name type="scientific">Qipengyuania nanhaisediminis</name>
    <dbReference type="NCBI Taxonomy" id="604088"/>
    <lineage>
        <taxon>Bacteria</taxon>
        <taxon>Pseudomonadati</taxon>
        <taxon>Pseudomonadota</taxon>
        <taxon>Alphaproteobacteria</taxon>
        <taxon>Sphingomonadales</taxon>
        <taxon>Erythrobacteraceae</taxon>
        <taxon>Qipengyuania</taxon>
    </lineage>
</organism>
<evidence type="ECO:0000313" key="2">
    <source>
        <dbReference type="EMBL" id="SFP14581.1"/>
    </source>
</evidence>
<dbReference type="STRING" id="604088.SAMN04488060_1658"/>
<proteinExistence type="predicted"/>
<gene>
    <name evidence="2" type="ORF">SAMN04488060_1658</name>
</gene>